<dbReference type="Pfam" id="PF12869">
    <property type="entry name" value="tRNA_anti-like"/>
    <property type="match status" value="1"/>
</dbReference>
<evidence type="ECO:0000313" key="3">
    <source>
        <dbReference type="Proteomes" id="UP000034665"/>
    </source>
</evidence>
<gene>
    <name evidence="2" type="ORF">UT41_C0001G0317</name>
</gene>
<evidence type="ECO:0000256" key="1">
    <source>
        <dbReference type="SAM" id="Phobius"/>
    </source>
</evidence>
<protein>
    <recommendedName>
        <fullName evidence="4">tRNA_anti-like</fullName>
    </recommendedName>
</protein>
<comment type="caution">
    <text evidence="2">The sequence shown here is derived from an EMBL/GenBank/DDBJ whole genome shotgun (WGS) entry which is preliminary data.</text>
</comment>
<dbReference type="InterPro" id="IPR024422">
    <property type="entry name" value="Protein_unknown_function_OB"/>
</dbReference>
<evidence type="ECO:0000313" key="2">
    <source>
        <dbReference type="EMBL" id="KKR12773.1"/>
    </source>
</evidence>
<keyword evidence="1" id="KW-0812">Transmembrane</keyword>
<organism evidence="2 3">
    <name type="scientific">Candidatus Wolfebacteria bacterium GW2011_GWC2_39_22</name>
    <dbReference type="NCBI Taxonomy" id="1619013"/>
    <lineage>
        <taxon>Bacteria</taxon>
        <taxon>Candidatus Wolfeibacteriota</taxon>
    </lineage>
</organism>
<name>A0A0G0NBB8_9BACT</name>
<dbReference type="Proteomes" id="UP000034665">
    <property type="component" value="Unassembled WGS sequence"/>
</dbReference>
<dbReference type="EMBL" id="LBWR01000001">
    <property type="protein sequence ID" value="KKR12773.1"/>
    <property type="molecule type" value="Genomic_DNA"/>
</dbReference>
<dbReference type="AlphaFoldDB" id="A0A0G0NBB8"/>
<evidence type="ECO:0008006" key="4">
    <source>
        <dbReference type="Google" id="ProtNLM"/>
    </source>
</evidence>
<keyword evidence="1" id="KW-0472">Membrane</keyword>
<dbReference type="InterPro" id="IPR038587">
    <property type="entry name" value="Ribosomal_eL40_sf"/>
</dbReference>
<feature type="transmembrane region" description="Helical" evidence="1">
    <location>
        <begin position="79"/>
        <end position="95"/>
    </location>
</feature>
<dbReference type="STRING" id="1619013.UT41_C0001G0317"/>
<keyword evidence="1" id="KW-1133">Transmembrane helix</keyword>
<accession>A0A0G0NBB8</accession>
<feature type="transmembrane region" description="Helical" evidence="1">
    <location>
        <begin position="116"/>
        <end position="142"/>
    </location>
</feature>
<sequence>MEDINEKQKEVAETKVCPFCRKEISIEATKCPYCQSTLITDKNAKLILMSSLGLFLISFGAFIFFISIFSAVFGINVTQYVWWLIIPFALGFIWKKQKMGQQKKIESSPSLKKIPLLIWALILLVAPIVIVGVIFLGIVIMAPAPSNRNSAPVINTPAQQKGIQVTAIQLATDYEANEIAADTKYKDQIVEVTGTIKDISKDILGAPYIILSGDPNSITDVQCTFDKSKQNQLIPLTKDTKITLLGKVSRKLLNVRVDECSIIQ</sequence>
<dbReference type="Gene3D" id="4.10.1060.50">
    <property type="match status" value="1"/>
</dbReference>
<proteinExistence type="predicted"/>
<feature type="transmembrane region" description="Helical" evidence="1">
    <location>
        <begin position="52"/>
        <end position="73"/>
    </location>
</feature>
<reference evidence="2 3" key="1">
    <citation type="journal article" date="2015" name="Nature">
        <title>rRNA introns, odd ribosomes, and small enigmatic genomes across a large radiation of phyla.</title>
        <authorList>
            <person name="Brown C.T."/>
            <person name="Hug L.A."/>
            <person name="Thomas B.C."/>
            <person name="Sharon I."/>
            <person name="Castelle C.J."/>
            <person name="Singh A."/>
            <person name="Wilkins M.J."/>
            <person name="Williams K.H."/>
            <person name="Banfield J.F."/>
        </authorList>
    </citation>
    <scope>NUCLEOTIDE SEQUENCE [LARGE SCALE GENOMIC DNA]</scope>
</reference>